<reference evidence="10" key="2">
    <citation type="submission" date="2025-08" db="UniProtKB">
        <authorList>
            <consortium name="Ensembl"/>
        </authorList>
    </citation>
    <scope>IDENTIFICATION</scope>
</reference>
<dbReference type="Pfam" id="PF00327">
    <property type="entry name" value="Ribosomal_L30"/>
    <property type="match status" value="1"/>
</dbReference>
<evidence type="ECO:0000256" key="4">
    <source>
        <dbReference type="ARBA" id="ARBA00022980"/>
    </source>
</evidence>
<feature type="domain" description="Large ribosomal subunit protein uL30-like ferredoxin-like fold" evidence="9">
    <location>
        <begin position="67"/>
        <end position="116"/>
    </location>
</feature>
<evidence type="ECO:0000256" key="8">
    <source>
        <dbReference type="ARBA" id="ARBA00035356"/>
    </source>
</evidence>
<dbReference type="PANTHER" id="PTHR15892">
    <property type="entry name" value="MITOCHONDRIAL RIBOSOMAL PROTEIN L30"/>
    <property type="match status" value="1"/>
</dbReference>
<evidence type="ECO:0000256" key="1">
    <source>
        <dbReference type="ARBA" id="ARBA00004173"/>
    </source>
</evidence>
<keyword evidence="3" id="KW-0809">Transit peptide</keyword>
<dbReference type="GO" id="GO:0015934">
    <property type="term" value="C:large ribosomal subunit"/>
    <property type="evidence" value="ECO:0007669"/>
    <property type="project" value="InterPro"/>
</dbReference>
<accession>A0A673UCW1</accession>
<protein>
    <recommendedName>
        <fullName evidence="7">Large ribosomal subunit protein uL30m</fullName>
    </recommendedName>
    <alternativeName>
        <fullName evidence="8">39S ribosomal protein L30, mitochondrial</fullName>
    </alternativeName>
</protein>
<evidence type="ECO:0000313" key="11">
    <source>
        <dbReference type="Proteomes" id="UP000472268"/>
    </source>
</evidence>
<dbReference type="InterPro" id="IPR016082">
    <property type="entry name" value="Ribosomal_uL30_ferredoxin-like"/>
</dbReference>
<dbReference type="OMA" id="HSKEHEM"/>
<dbReference type="AlphaFoldDB" id="A0A673UCW1"/>
<dbReference type="FunFam" id="3.30.1390.20:FF:000005">
    <property type="entry name" value="39S ribosomal protein L30, mitochondrial"/>
    <property type="match status" value="1"/>
</dbReference>
<dbReference type="Proteomes" id="UP000472268">
    <property type="component" value="Chromosome 11"/>
</dbReference>
<evidence type="ECO:0000259" key="9">
    <source>
        <dbReference type="Pfam" id="PF00327"/>
    </source>
</evidence>
<dbReference type="InterPro" id="IPR036919">
    <property type="entry name" value="Ribo_uL30_ferredoxin-like_sf"/>
</dbReference>
<evidence type="ECO:0000256" key="5">
    <source>
        <dbReference type="ARBA" id="ARBA00023128"/>
    </source>
</evidence>
<evidence type="ECO:0000313" key="10">
    <source>
        <dbReference type="Ensembl" id="ENSSSUP00005019182.1"/>
    </source>
</evidence>
<dbReference type="InterPro" id="IPR005996">
    <property type="entry name" value="Ribosomal_uL30_bac-type"/>
</dbReference>
<comment type="subcellular location">
    <subcellularLocation>
        <location evidence="1">Mitochondrion</location>
    </subcellularLocation>
</comment>
<dbReference type="Gene3D" id="3.30.1390.20">
    <property type="entry name" value="Ribosomal protein L30, ferredoxin-like fold domain"/>
    <property type="match status" value="1"/>
</dbReference>
<keyword evidence="11" id="KW-1185">Reference proteome</keyword>
<keyword evidence="6" id="KW-0687">Ribonucleoprotein</keyword>
<name>A0A673UCW1_SURSU</name>
<evidence type="ECO:0000256" key="3">
    <source>
        <dbReference type="ARBA" id="ARBA00022946"/>
    </source>
</evidence>
<evidence type="ECO:0000256" key="2">
    <source>
        <dbReference type="ARBA" id="ARBA00007594"/>
    </source>
</evidence>
<dbReference type="GO" id="GO:0006412">
    <property type="term" value="P:translation"/>
    <property type="evidence" value="ECO:0007669"/>
    <property type="project" value="InterPro"/>
</dbReference>
<sequence length="162" mass="18453">MDRCGDQERQTVDVRVEAEAGVAPSLICTDWIHHKFTKSRIPDKVFQLSPEIMKTVVGIHSTLINHIVIRIKSTKRCPILEKDTIKMFGLEKAHTPQVHKNIPLVNAKLKVVKHLIRTKPLKLTQGLPAEEDMSDMGLKSSGELLERWHLKEKAYEDSDLSQ</sequence>
<proteinExistence type="inferred from homology"/>
<evidence type="ECO:0000256" key="7">
    <source>
        <dbReference type="ARBA" id="ARBA00035281"/>
    </source>
</evidence>
<dbReference type="PANTHER" id="PTHR15892:SF2">
    <property type="entry name" value="LARGE RIBOSOMAL SUBUNIT PROTEIN UL30M"/>
    <property type="match status" value="1"/>
</dbReference>
<keyword evidence="4" id="KW-0689">Ribosomal protein</keyword>
<reference evidence="10" key="3">
    <citation type="submission" date="2025-09" db="UniProtKB">
        <authorList>
            <consortium name="Ensembl"/>
        </authorList>
    </citation>
    <scope>IDENTIFICATION</scope>
</reference>
<reference evidence="10 11" key="1">
    <citation type="submission" date="2019-05" db="EMBL/GenBank/DDBJ databases">
        <title>A Chromosome-scale Meerkat (S. suricatta) Genome Assembly.</title>
        <authorList>
            <person name="Dudchenko O."/>
            <person name="Lieberman Aiden E."/>
            <person name="Tung J."/>
            <person name="Barreiro L.B."/>
            <person name="Clutton-Brock T.H."/>
        </authorList>
    </citation>
    <scope>NUCLEOTIDE SEQUENCE [LARGE SCALE GENOMIC DNA]</scope>
</reference>
<dbReference type="GO" id="GO:0005743">
    <property type="term" value="C:mitochondrial inner membrane"/>
    <property type="evidence" value="ECO:0007669"/>
    <property type="project" value="UniProtKB-ARBA"/>
</dbReference>
<organism evidence="10 11">
    <name type="scientific">Suricata suricatta</name>
    <name type="common">Meerkat</name>
    <dbReference type="NCBI Taxonomy" id="37032"/>
    <lineage>
        <taxon>Eukaryota</taxon>
        <taxon>Metazoa</taxon>
        <taxon>Chordata</taxon>
        <taxon>Craniata</taxon>
        <taxon>Vertebrata</taxon>
        <taxon>Euteleostomi</taxon>
        <taxon>Mammalia</taxon>
        <taxon>Eutheria</taxon>
        <taxon>Laurasiatheria</taxon>
        <taxon>Carnivora</taxon>
        <taxon>Feliformia</taxon>
        <taxon>Herpestidae</taxon>
        <taxon>Suricata</taxon>
    </lineage>
</organism>
<evidence type="ECO:0000256" key="6">
    <source>
        <dbReference type="ARBA" id="ARBA00023274"/>
    </source>
</evidence>
<dbReference type="GO" id="GO:0003735">
    <property type="term" value="F:structural constituent of ribosome"/>
    <property type="evidence" value="ECO:0007669"/>
    <property type="project" value="InterPro"/>
</dbReference>
<dbReference type="Ensembl" id="ENSSSUT00005021927.1">
    <property type="protein sequence ID" value="ENSSSUP00005019182.1"/>
    <property type="gene ID" value="ENSSSUG00005012356.1"/>
</dbReference>
<keyword evidence="5" id="KW-0496">Mitochondrion</keyword>
<comment type="similarity">
    <text evidence="2">Belongs to the universal ribosomal protein uL30 family.</text>
</comment>
<dbReference type="SUPFAM" id="SSF55129">
    <property type="entry name" value="Ribosomal protein L30p/L7e"/>
    <property type="match status" value="1"/>
</dbReference>